<evidence type="ECO:0000313" key="2">
    <source>
        <dbReference type="EMBL" id="ADV91356.1"/>
    </source>
</evidence>
<organism evidence="1 9">
    <name type="scientific">Spodoptera frugiperda nuclear polyhedrosis virus</name>
    <name type="common">SfNPV</name>
    <dbReference type="NCBI Taxonomy" id="10455"/>
    <lineage>
        <taxon>Viruses</taxon>
        <taxon>Viruses incertae sedis</taxon>
        <taxon>Naldaviricetes</taxon>
        <taxon>Lefavirales</taxon>
        <taxon>Baculoviridae</taxon>
        <taxon>Alphabaculovirus</taxon>
        <taxon>Alphabaculovirus spofrugiperdae</taxon>
    </lineage>
</organism>
<protein>
    <submittedName>
        <fullName evidence="8">Sf123</fullName>
    </submittedName>
</protein>
<name>A1YJB3_NPVSF</name>
<dbReference type="EMBL" id="MW162628">
    <property type="protein sequence ID" value="QRN46236.1"/>
    <property type="molecule type" value="Genomic_DNA"/>
</dbReference>
<evidence type="ECO:0000313" key="6">
    <source>
        <dbReference type="EMBL" id="QED40181.1"/>
    </source>
</evidence>
<dbReference type="EMBL" id="JF899325">
    <property type="protein sequence ID" value="AFH59067.1"/>
    <property type="molecule type" value="Genomic_DNA"/>
</dbReference>
<organismHost>
    <name type="scientific">Lepidoptera</name>
    <name type="common">moths &amp; butterflies</name>
    <dbReference type="NCBI Taxonomy" id="7088"/>
</organismHost>
<sequence>MVMVKVTKTRLNGIHEAIVMEGQLKNYTAALIVPPTTSHRRLIYEGLILEAIIIRHNGPHIDLLLLK</sequence>
<proteinExistence type="predicted"/>
<reference evidence="1 9" key="1">
    <citation type="journal article" date="2008" name="J. Gen. Virol.">
        <title>Genomic sequence analysis of a fast-killing isolate of Spodoptera frugiperda multiple nucleopolyhedrovirus.</title>
        <authorList>
            <person name="Harrison R.L."/>
            <person name="Puttler B."/>
            <person name="Popham H.J."/>
        </authorList>
    </citation>
    <scope>NUCLEOTIDE SEQUENCE [LARGE SCALE GENOMIC DNA]</scope>
    <source>
        <strain evidence="1">3AP2</strain>
    </source>
</reference>
<dbReference type="KEGG" id="vg:5176120"/>
<dbReference type="EMBL" id="EF035042">
    <property type="protein sequence ID" value="ABM45833.1"/>
    <property type="molecule type" value="Genomic_DNA"/>
</dbReference>
<reference evidence="4" key="6">
    <citation type="journal article" date="2015" name="BMC Genomics">
        <title>Evidence of recent interspecies horizontal gene transfer regarding nucleopolyhedrovirus infection of Spodoptera frugiperda.</title>
        <authorList>
            <person name="Barrera G.P."/>
            <person name="Belaich M.N."/>
            <person name="Patarroyo M.A."/>
            <person name="Villamizar L.F."/>
            <person name="Ghiringhelli P.D."/>
        </authorList>
    </citation>
    <scope>NUCLEOTIDE SEQUENCE</scope>
    <source>
        <strain evidence="4">Colombian</strain>
    </source>
</reference>
<evidence type="ECO:0000313" key="5">
    <source>
        <dbReference type="EMBL" id="QED40036.1"/>
    </source>
</evidence>
<reference evidence="2" key="3">
    <citation type="journal article" date="2011" name="J. Invertebr. Pathol.">
        <title>Sequence comparison between three geographically distinct Spodoptera frugiperda multiple nucleopolyhedrovirus isolates: Detecting positively selected genes.</title>
        <authorList>
            <person name="Simon O."/>
            <person name="Palma L."/>
            <person name="Beperet I."/>
            <person name="Munoz D."/>
            <person name="Lopez-Ferber M."/>
            <person name="Caballero P."/>
            <person name="Williams T."/>
        </authorList>
    </citation>
    <scope>NUCLEOTIDE SEQUENCE</scope>
    <source>
        <strain evidence="2">Nicaraguan</strain>
    </source>
</reference>
<reference evidence="5" key="7">
    <citation type="submission" date="2019-02" db="EMBL/GenBank/DDBJ databases">
        <title>Genetic diversity of Spodoptera frugiperda multiple nucleopolyhedovirus and pathogenicity against corn- and rice-strain S. frugiperda larvae.</title>
        <authorList>
            <person name="Harrison R.L."/>
            <person name="Rowley D.L."/>
            <person name="Popham H.J."/>
        </authorList>
    </citation>
    <scope>NUCLEOTIDE SEQUENCE</scope>
    <source>
        <strain evidence="7">IIBBL BCIPV 1197</strain>
        <strain evidence="5">IIBBL BCIPV 281</strain>
        <strain evidence="6">IIBBL BCIPV 459</strain>
    </source>
</reference>
<dbReference type="EMBL" id="HM595733">
    <property type="protein sequence ID" value="ADV91356.1"/>
    <property type="molecule type" value="Genomic_DNA"/>
</dbReference>
<dbReference type="EMBL" id="MK503923">
    <property type="protein sequence ID" value="QED40036.1"/>
    <property type="molecule type" value="Genomic_DNA"/>
</dbReference>
<dbReference type="RefSeq" id="YP_001036415.1">
    <property type="nucleotide sequence ID" value="NC_009011.2"/>
</dbReference>
<evidence type="ECO:0000313" key="9">
    <source>
        <dbReference type="Proteomes" id="UP000204663"/>
    </source>
</evidence>
<evidence type="ECO:0000313" key="7">
    <source>
        <dbReference type="EMBL" id="QED40323.1"/>
    </source>
</evidence>
<accession>A1YJB3</accession>
<dbReference type="EMBL" id="KF891883">
    <property type="protein sequence ID" value="AIW01535.1"/>
    <property type="molecule type" value="Genomic_DNA"/>
</dbReference>
<reference evidence="4" key="5">
    <citation type="submission" date="2013-11" db="EMBL/GenBank/DDBJ databases">
        <authorList>
            <person name="Hoang H.T."/>
            <person name="Killian M.L."/>
            <person name="Madson D.M."/>
            <person name="Arruda P.H.E."/>
            <person name="Sun D."/>
            <person name="Schwartz K.J."/>
            <person name="Yoon K."/>
        </authorList>
    </citation>
    <scope>NUCLEOTIDE SEQUENCE</scope>
    <source>
        <strain evidence="4">Colombian</strain>
    </source>
</reference>
<dbReference type="OrthoDB" id="26163at10239"/>
<gene>
    <name evidence="2" type="ORF">Sf123</name>
</gene>
<keyword evidence="9" id="KW-1185">Reference proteome</keyword>
<evidence type="ECO:0000313" key="4">
    <source>
        <dbReference type="EMBL" id="AIW01535.1"/>
    </source>
</evidence>
<dbReference type="EMBL" id="MK503925">
    <property type="protein sequence ID" value="QED40323.1"/>
    <property type="molecule type" value="Genomic_DNA"/>
</dbReference>
<reference evidence="1" key="2">
    <citation type="submission" date="2009-09" db="EMBL/GenBank/DDBJ databases">
        <authorList>
            <person name="Harrison R.L."/>
            <person name="Puttler B."/>
            <person name="Popham H.J."/>
        </authorList>
    </citation>
    <scope>NUCLEOTIDE SEQUENCE</scope>
    <source>
        <strain evidence="1">3AP2</strain>
    </source>
</reference>
<dbReference type="EMBL" id="MK503924">
    <property type="protein sequence ID" value="QED40181.1"/>
    <property type="molecule type" value="Genomic_DNA"/>
</dbReference>
<evidence type="ECO:0000313" key="1">
    <source>
        <dbReference type="EMBL" id="ABM45833.1"/>
    </source>
</evidence>
<reference evidence="3" key="4">
    <citation type="journal article" date="2012" name="J. Invertebr. Pathol.">
        <title>Analysis of a naturally-occurring deletion mutant of Spodoptera frugiperda multiple nucleopolyhedrovirus reveals sf58 as a new per os infectivity factor of lepidopteran-infecting baculoviruses.</title>
        <authorList>
            <person name="Simon O."/>
            <person name="Palma L."/>
            <person name="Williams T."/>
            <person name="Lopez-Ferber M."/>
            <person name="Caballero P."/>
        </authorList>
    </citation>
    <scope>NUCLEOTIDE SEQUENCE</scope>
    <source>
        <strain evidence="3">Nicaraguan</strain>
    </source>
</reference>
<reference evidence="8" key="8">
    <citation type="journal article" date="2021" name="Infect. Genet. Evol.">
        <title>Genomic diversity in a population of Spodoptera frugiperda nucleopolyhedrovirus.</title>
        <authorList>
            <person name="Masson T."/>
            <person name="Fabre M.L."/>
            <person name="Pidre M.L."/>
            <person name="Niz J.M."/>
            <person name="Berretta M.F."/>
            <person name="Romanowski V."/>
            <person name="Ferrelli M.L."/>
        </authorList>
    </citation>
    <scope>NUCLEOTIDE SEQUENCE</scope>
    <source>
        <strain evidence="8">ARG-M</strain>
    </source>
</reference>
<dbReference type="Proteomes" id="UP000204663">
    <property type="component" value="Segment"/>
</dbReference>
<evidence type="ECO:0000313" key="8">
    <source>
        <dbReference type="EMBL" id="QRN46236.1"/>
    </source>
</evidence>
<evidence type="ECO:0000313" key="3">
    <source>
        <dbReference type="EMBL" id="AFH59067.1"/>
    </source>
</evidence>